<reference evidence="7 8" key="1">
    <citation type="submission" date="2021-04" db="EMBL/GenBank/DDBJ databases">
        <authorList>
            <person name="Bliznina A."/>
        </authorList>
    </citation>
    <scope>NUCLEOTIDE SEQUENCE [LARGE SCALE GENOMIC DNA]</scope>
</reference>
<evidence type="ECO:0000256" key="3">
    <source>
        <dbReference type="ARBA" id="ARBA00036311"/>
    </source>
</evidence>
<name>A0ABN7STQ3_OIKDI</name>
<evidence type="ECO:0000256" key="4">
    <source>
        <dbReference type="ARBA" id="ARBA00040357"/>
    </source>
</evidence>
<dbReference type="SUPFAM" id="SSF53254">
    <property type="entry name" value="Phosphoglycerate mutase-like"/>
    <property type="match status" value="1"/>
</dbReference>
<dbReference type="Proteomes" id="UP001158576">
    <property type="component" value="Chromosome 1"/>
</dbReference>
<dbReference type="InterPro" id="IPR000560">
    <property type="entry name" value="His_Pase_clade-2"/>
</dbReference>
<protein>
    <recommendedName>
        <fullName evidence="4">2-phosphoxylose phosphatase 1</fullName>
    </recommendedName>
    <alternativeName>
        <fullName evidence="5">Acid phosphatase-like protein 2</fullName>
    </alternativeName>
</protein>
<gene>
    <name evidence="7" type="ORF">OKIOD_LOCUS9756</name>
</gene>
<keyword evidence="8" id="KW-1185">Reference proteome</keyword>
<dbReference type="InterPro" id="IPR050645">
    <property type="entry name" value="Histidine_acid_phosphatase"/>
</dbReference>
<organism evidence="7 8">
    <name type="scientific">Oikopleura dioica</name>
    <name type="common">Tunicate</name>
    <dbReference type="NCBI Taxonomy" id="34765"/>
    <lineage>
        <taxon>Eukaryota</taxon>
        <taxon>Metazoa</taxon>
        <taxon>Chordata</taxon>
        <taxon>Tunicata</taxon>
        <taxon>Appendicularia</taxon>
        <taxon>Copelata</taxon>
        <taxon>Oikopleuridae</taxon>
        <taxon>Oikopleura</taxon>
    </lineage>
</organism>
<keyword evidence="6" id="KW-0812">Transmembrane</keyword>
<dbReference type="Gene3D" id="3.40.50.1240">
    <property type="entry name" value="Phosphoglycerate mutase-like"/>
    <property type="match status" value="1"/>
</dbReference>
<evidence type="ECO:0000256" key="1">
    <source>
        <dbReference type="ARBA" id="ARBA00005375"/>
    </source>
</evidence>
<dbReference type="EMBL" id="OU015566">
    <property type="protein sequence ID" value="CAG5103898.1"/>
    <property type="molecule type" value="Genomic_DNA"/>
</dbReference>
<dbReference type="PANTHER" id="PTHR11567:SF110">
    <property type="entry name" value="2-PHOSPHOXYLOSE PHOSPHATASE 1"/>
    <property type="match status" value="1"/>
</dbReference>
<evidence type="ECO:0000256" key="6">
    <source>
        <dbReference type="SAM" id="Phobius"/>
    </source>
</evidence>
<dbReference type="PANTHER" id="PTHR11567">
    <property type="entry name" value="ACID PHOSPHATASE-RELATED"/>
    <property type="match status" value="1"/>
</dbReference>
<evidence type="ECO:0000256" key="5">
    <source>
        <dbReference type="ARBA" id="ARBA00041499"/>
    </source>
</evidence>
<evidence type="ECO:0000313" key="7">
    <source>
        <dbReference type="EMBL" id="CAG5103898.1"/>
    </source>
</evidence>
<proteinExistence type="inferred from homology"/>
<comment type="catalytic activity">
    <reaction evidence="3">
        <text>3-O-[beta-D-GlcA-(1-&gt;3)-beta-D-Gal-(1-&gt;3)-beta-D-Gal-(1-&gt;4)-beta-D-2-O-P-Xyl]-L-seryl-[protein] + H2O = 3-O-(beta-D-GlcA-(1-&gt;3)-beta-D-Gal-(1-&gt;3)-beta-D-Gal-(1-&gt;4)-beta-D-Xyl)-L-seryl-[protein] + phosphate</text>
        <dbReference type="Rhea" id="RHEA:56512"/>
        <dbReference type="Rhea" id="RHEA-COMP:12573"/>
        <dbReference type="Rhea" id="RHEA-COMP:14559"/>
        <dbReference type="ChEBI" id="CHEBI:15377"/>
        <dbReference type="ChEBI" id="CHEBI:43474"/>
        <dbReference type="ChEBI" id="CHEBI:132093"/>
        <dbReference type="ChEBI" id="CHEBI:140495"/>
    </reaction>
</comment>
<evidence type="ECO:0000256" key="2">
    <source>
        <dbReference type="ARBA" id="ARBA00022801"/>
    </source>
</evidence>
<accession>A0ABN7STQ3</accession>
<keyword evidence="2" id="KW-0378">Hydrolase</keyword>
<comment type="similarity">
    <text evidence="1">Belongs to the histidine acid phosphatase family.</text>
</comment>
<sequence>MRENPEDLELVRTVVLARHGARSTLCYLEELGPSTWNDPKLFEAPDHVKQVKVNWTDVGGGDPPKAQFSGGLLPCGGQRGELTVRGYEGNAKIGKYLKTQLGEIKEEDVYVRSTNTTRTVESARAIVAGFFDKEMEVTIETPANDEDDFLTLHRSAKAALENLQWPWGATCLYEPFQGKMSKIIKEVEILKKRPEGEQRQFLPIGVYDDYMCRKEHGFKINNEDKMDSVAKDLEELAVLTKHIINGISDEERQFVLSLKAGRLLQYIVSELKKPLSILSVHDTTLGPMHQALTHKTVKETGKLCVYPPYSAHIDFYFYKNAKNEEFIQVDFQREPILFNGKTIISLEEFLEETKWFRMTQEEFEKKKSQEPPIPARGMIMAVITLPLGLLQEFTIYHKRQAARDHCKEAHGTNCGLNTIQLEQRNISDPVHTYNFGFQTDFYKWCLVTQLICLLVIGFLVIIQKITNKAI</sequence>
<feature type="transmembrane region" description="Helical" evidence="6">
    <location>
        <begin position="441"/>
        <end position="462"/>
    </location>
</feature>
<dbReference type="Pfam" id="PF00328">
    <property type="entry name" value="His_Phos_2"/>
    <property type="match status" value="1"/>
</dbReference>
<keyword evidence="6" id="KW-0472">Membrane</keyword>
<dbReference type="CDD" id="cd07061">
    <property type="entry name" value="HP_HAP_like"/>
    <property type="match status" value="1"/>
</dbReference>
<evidence type="ECO:0000313" key="8">
    <source>
        <dbReference type="Proteomes" id="UP001158576"/>
    </source>
</evidence>
<keyword evidence="6" id="KW-1133">Transmembrane helix</keyword>
<dbReference type="InterPro" id="IPR029033">
    <property type="entry name" value="His_PPase_superfam"/>
</dbReference>